<dbReference type="SUPFAM" id="SSF52540">
    <property type="entry name" value="P-loop containing nucleoside triphosphate hydrolases"/>
    <property type="match status" value="2"/>
</dbReference>
<dbReference type="SMART" id="SM00487">
    <property type="entry name" value="DEXDc"/>
    <property type="match status" value="1"/>
</dbReference>
<keyword evidence="1" id="KW-0378">Hydrolase</keyword>
<protein>
    <recommendedName>
        <fullName evidence="6">ATP-dependent helicase</fullName>
    </recommendedName>
</protein>
<dbReference type="Gene3D" id="3.40.50.10810">
    <property type="entry name" value="Tandem AAA-ATPase domain"/>
    <property type="match status" value="1"/>
</dbReference>
<dbReference type="PROSITE" id="PS51194">
    <property type="entry name" value="HELICASE_CTER"/>
    <property type="match status" value="1"/>
</dbReference>
<organism evidence="4 5">
    <name type="scientific">Paenibacillus sediminis</name>
    <dbReference type="NCBI Taxonomy" id="664909"/>
    <lineage>
        <taxon>Bacteria</taxon>
        <taxon>Bacillati</taxon>
        <taxon>Bacillota</taxon>
        <taxon>Bacilli</taxon>
        <taxon>Bacillales</taxon>
        <taxon>Paenibacillaceae</taxon>
        <taxon>Paenibacillus</taxon>
    </lineage>
</organism>
<dbReference type="Pfam" id="PF00176">
    <property type="entry name" value="SNF2-rel_dom"/>
    <property type="match status" value="1"/>
</dbReference>
<dbReference type="InterPro" id="IPR014001">
    <property type="entry name" value="Helicase_ATP-bd"/>
</dbReference>
<evidence type="ECO:0000259" key="3">
    <source>
        <dbReference type="PROSITE" id="PS51194"/>
    </source>
</evidence>
<dbReference type="Pfam" id="PF00271">
    <property type="entry name" value="Helicase_C"/>
    <property type="match status" value="1"/>
</dbReference>
<evidence type="ECO:0000256" key="1">
    <source>
        <dbReference type="ARBA" id="ARBA00022801"/>
    </source>
</evidence>
<dbReference type="Pfam" id="PF12419">
    <property type="entry name" value="DUF3670"/>
    <property type="match status" value="1"/>
</dbReference>
<keyword evidence="5" id="KW-1185">Reference proteome</keyword>
<dbReference type="SMART" id="SM00490">
    <property type="entry name" value="HELICc"/>
    <property type="match status" value="1"/>
</dbReference>
<proteinExistence type="predicted"/>
<dbReference type="RefSeq" id="WP_209853113.1">
    <property type="nucleotide sequence ID" value="NZ_CBCRVE010000016.1"/>
</dbReference>
<comment type="caution">
    <text evidence="4">The sequence shown here is derived from an EMBL/GenBank/DDBJ whole genome shotgun (WGS) entry which is preliminary data.</text>
</comment>
<dbReference type="PROSITE" id="PS51192">
    <property type="entry name" value="HELICASE_ATP_BIND_1"/>
    <property type="match status" value="1"/>
</dbReference>
<dbReference type="InterPro" id="IPR038718">
    <property type="entry name" value="SNF2-like_sf"/>
</dbReference>
<dbReference type="CDD" id="cd18793">
    <property type="entry name" value="SF2_C_SNF"/>
    <property type="match status" value="1"/>
</dbReference>
<gene>
    <name evidence="4" type="ORF">J2Z20_003480</name>
</gene>
<dbReference type="InterPro" id="IPR000330">
    <property type="entry name" value="SNF2_N"/>
</dbReference>
<name>A0ABS4H7N6_9BACL</name>
<dbReference type="PANTHER" id="PTHR10799">
    <property type="entry name" value="SNF2/RAD54 HELICASE FAMILY"/>
    <property type="match status" value="1"/>
</dbReference>
<evidence type="ECO:0008006" key="6">
    <source>
        <dbReference type="Google" id="ProtNLM"/>
    </source>
</evidence>
<dbReference type="InterPro" id="IPR027417">
    <property type="entry name" value="P-loop_NTPase"/>
</dbReference>
<sequence>MNQPLYGIWLGDVFFCFSGEVSEPKVDTWTGVLRKLQLADGTRPFSRAVLRLAELRWPYSAVLRTSRRGERRTLMGRMLEGLAMTAEDAFAMLLHLDQNVYSKHHIELSPEMLYWHQSARFAQELLLRGQITPHFAPVHQSGSRRRSNESVIRGVWRPLLTERRDAERFLELAESMPAIGLAGSIAFGLDERMPIETAQRTVLYSLLSSFVDSEVRRGLKGLGYKLDPYKANYRRGSSPLEELWWNSALSSVHTIPVQGNTTEIERLTKAVTAASRAVMPNPAHDEVRKGGGFRLCIRLEPPQEEGELWYLSFWAEAADDPSLLLPAGFIWDHEEPDLEVRGKTYVNIHEDLLFRLAKAAEVSKEVAEVLLTSRPEGISLRPEELFHFLKHSAAPLRGLGVNVQMPTRLSKEGRRRAGVRIKVKSWSEQGQAAPMLGIEQLVSFELQAVLGEETITVDELTELAAANVPFVPFRGSWIEVDMKEIKSILRYLKKHEQGEMTVRELLHLAASDTDEEIKWSGLQVLDIQSETEGLLSALIEGDTLRKIPPKPVPSGLHGTLRPYQERGFQWLAAMRDLGFGACLADDMGLGKTIQVITCLLDQQNSGPALIVCPTSLLGNWQREIEKFAPSLKLHIHHGTDRLHGELFVQEAMDHNVVLTTYHLAGRDGEDLRSVSWKAVILDEAQYIKNYRTKQAQSVMKLRAPHRIAMTGTPVENRLSELWSIFQFLNPGYLGTASHFRQMYGAGTVSKESSDRLKQLRQLVRPFMLRRLKSDPDIRKDLPDKIELKSYCLLSAEQTRLYQSVVEEMMGRIDESTGIARKGLVLSSLTKLKQICDHPLLVKNAPFTANSAERSGKMMQLLELLDMIADNGEAALIFTQYVQMGELLVAQLAQKYGQSPFFLHGKVSKSERDAMVHDYQQGEGLPFFILSLKAGGVGLNLTRANHVIHYDRWWNPAVENQATDRAFRIGQNKNVQVHKLICQGTLEERIDELIESKKAMSEQVVSSGEQWLTEMSNEELRGLIALQARDLS</sequence>
<dbReference type="InterPro" id="IPR049730">
    <property type="entry name" value="SNF2/RAD54-like_C"/>
</dbReference>
<reference evidence="4 5" key="1">
    <citation type="submission" date="2021-03" db="EMBL/GenBank/DDBJ databases">
        <title>Genomic Encyclopedia of Type Strains, Phase IV (KMG-IV): sequencing the most valuable type-strain genomes for metagenomic binning, comparative biology and taxonomic classification.</title>
        <authorList>
            <person name="Goeker M."/>
        </authorList>
    </citation>
    <scope>NUCLEOTIDE SEQUENCE [LARGE SCALE GENOMIC DNA]</scope>
    <source>
        <strain evidence="4 5">DSM 23491</strain>
    </source>
</reference>
<dbReference type="Proteomes" id="UP001519273">
    <property type="component" value="Unassembled WGS sequence"/>
</dbReference>
<evidence type="ECO:0000313" key="5">
    <source>
        <dbReference type="Proteomes" id="UP001519273"/>
    </source>
</evidence>
<dbReference type="InterPro" id="IPR001650">
    <property type="entry name" value="Helicase_C-like"/>
</dbReference>
<dbReference type="CDD" id="cd18012">
    <property type="entry name" value="DEXQc_arch_SWI2_SNF2"/>
    <property type="match status" value="1"/>
</dbReference>
<accession>A0ABS4H7N6</accession>
<evidence type="ECO:0000259" key="2">
    <source>
        <dbReference type="PROSITE" id="PS51192"/>
    </source>
</evidence>
<evidence type="ECO:0000313" key="4">
    <source>
        <dbReference type="EMBL" id="MBP1938540.1"/>
    </source>
</evidence>
<dbReference type="Gene3D" id="3.40.50.300">
    <property type="entry name" value="P-loop containing nucleotide triphosphate hydrolases"/>
    <property type="match status" value="1"/>
</dbReference>
<feature type="domain" description="Helicase C-terminal" evidence="3">
    <location>
        <begin position="859"/>
        <end position="1015"/>
    </location>
</feature>
<dbReference type="EMBL" id="JAGGKP010000017">
    <property type="protein sequence ID" value="MBP1938540.1"/>
    <property type="molecule type" value="Genomic_DNA"/>
</dbReference>
<feature type="domain" description="Helicase ATP-binding" evidence="2">
    <location>
        <begin position="572"/>
        <end position="731"/>
    </location>
</feature>
<dbReference type="InterPro" id="IPR022138">
    <property type="entry name" value="DUF3670"/>
</dbReference>